<organism evidence="1 2">
    <name type="scientific">Heminiphilus faecis</name>
    <dbReference type="NCBI Taxonomy" id="2601703"/>
    <lineage>
        <taxon>Bacteria</taxon>
        <taxon>Pseudomonadati</taxon>
        <taxon>Bacteroidota</taxon>
        <taxon>Bacteroidia</taxon>
        <taxon>Bacteroidales</taxon>
        <taxon>Muribaculaceae</taxon>
        <taxon>Heminiphilus</taxon>
    </lineage>
</organism>
<evidence type="ECO:0000313" key="2">
    <source>
        <dbReference type="Proteomes" id="UP001565200"/>
    </source>
</evidence>
<comment type="caution">
    <text evidence="1">The sequence shown here is derived from an EMBL/GenBank/DDBJ whole genome shotgun (WGS) entry which is preliminary data.</text>
</comment>
<reference evidence="1 2" key="1">
    <citation type="submission" date="2024-03" db="EMBL/GenBank/DDBJ databases">
        <title>Mouse gut bacterial collection (mGBC) of GemPharmatech.</title>
        <authorList>
            <person name="He Y."/>
            <person name="Dong L."/>
            <person name="Wu D."/>
            <person name="Gao X."/>
            <person name="Lin Z."/>
        </authorList>
    </citation>
    <scope>NUCLEOTIDE SEQUENCE [LARGE SCALE GENOMIC DNA]</scope>
    <source>
        <strain evidence="1 2">54-13</strain>
    </source>
</reference>
<name>A0ABV4CZ07_9BACT</name>
<proteinExistence type="predicted"/>
<dbReference type="EMBL" id="JBCLPP010000067">
    <property type="protein sequence ID" value="MEY8246649.1"/>
    <property type="molecule type" value="Genomic_DNA"/>
</dbReference>
<sequence>MKLEDIKATIDSYFDSISEEDFFDLLTNEYNMPIVYDIDLSPLKSDIGYGDVLVELDNITYEPIQIKDLFINEIVKVVPPHKTYEFVSNDDSCISYSLSFAA</sequence>
<evidence type="ECO:0000313" key="1">
    <source>
        <dbReference type="EMBL" id="MEY8246649.1"/>
    </source>
</evidence>
<keyword evidence="2" id="KW-1185">Reference proteome</keyword>
<gene>
    <name evidence="1" type="ORF">AAK873_13660</name>
</gene>
<dbReference type="RefSeq" id="WP_121700407.1">
    <property type="nucleotide sequence ID" value="NZ_JBCLPP010000067.1"/>
</dbReference>
<dbReference type="Proteomes" id="UP001565200">
    <property type="component" value="Unassembled WGS sequence"/>
</dbReference>
<accession>A0ABV4CZ07</accession>
<protein>
    <submittedName>
        <fullName evidence="1">Uncharacterized protein</fullName>
    </submittedName>
</protein>